<dbReference type="Proteomes" id="UP001165041">
    <property type="component" value="Unassembled WGS sequence"/>
</dbReference>
<evidence type="ECO:0000256" key="2">
    <source>
        <dbReference type="SAM" id="SignalP"/>
    </source>
</evidence>
<evidence type="ECO:0000313" key="3">
    <source>
        <dbReference type="EMBL" id="GLW69235.1"/>
    </source>
</evidence>
<evidence type="ECO:0000313" key="4">
    <source>
        <dbReference type="Proteomes" id="UP001165041"/>
    </source>
</evidence>
<name>A0A9W6Q3F4_9ACTN</name>
<organism evidence="3 4">
    <name type="scientific">Kitasatospora phosalacinea</name>
    <dbReference type="NCBI Taxonomy" id="2065"/>
    <lineage>
        <taxon>Bacteria</taxon>
        <taxon>Bacillati</taxon>
        <taxon>Actinomycetota</taxon>
        <taxon>Actinomycetes</taxon>
        <taxon>Kitasatosporales</taxon>
        <taxon>Streptomycetaceae</taxon>
        <taxon>Kitasatospora</taxon>
    </lineage>
</organism>
<gene>
    <name evidence="3" type="ORF">Kpho02_15340</name>
</gene>
<sequence>MTHTPARRLRAGLAAASAVALSLLVPGTAGATTGTPLTPTDLTNGGRPCATDPAAPAVVHDGPYGGPSVSGTANHTDPSAWPLDEEFAYWRTTDPAQGGTLVRHGATPGSPTTAYLPGLPDGQGYAWRARTVDPATGAASDWSAVCYLTTDNTAPATAPTVTSSNYPEGQWAAGGSPVRFTFAANGTADVVDFRYSWPTGQSGTVHADAPGGSATVDLVPPAGTEGPTPFQVQSLDRAGNVSRPSSYVLVFLRTSPTVTKTSHSPMFGKPATFRLTPDAGVQALSPVVSYTVTDTTTHESTTVPAGPDGTAELTLVLKSPRGDSLEATSTSANGWMSSRGHWSEAIDTTPTVTSADFPEENYGGAAGTPGTFHFAPKIKDAQIASYTYRFGWSDEWTTVPAGPHGEADVSWTPPAGDWYVLESYATTKDGIELSHREYYFAVN</sequence>
<keyword evidence="2" id="KW-0732">Signal</keyword>
<feature type="region of interest" description="Disordered" evidence="1">
    <location>
        <begin position="28"/>
        <end position="77"/>
    </location>
</feature>
<accession>A0A9W6Q3F4</accession>
<comment type="caution">
    <text evidence="3">The sequence shown here is derived from an EMBL/GenBank/DDBJ whole genome shotgun (WGS) entry which is preliminary data.</text>
</comment>
<feature type="chain" id="PRO_5040800065" evidence="2">
    <location>
        <begin position="32"/>
        <end position="443"/>
    </location>
</feature>
<feature type="compositionally biased region" description="Low complexity" evidence="1">
    <location>
        <begin position="28"/>
        <end position="46"/>
    </location>
</feature>
<dbReference type="EMBL" id="BSSA01000003">
    <property type="protein sequence ID" value="GLW69235.1"/>
    <property type="molecule type" value="Genomic_DNA"/>
</dbReference>
<proteinExistence type="predicted"/>
<dbReference type="RefSeq" id="WP_285734969.1">
    <property type="nucleotide sequence ID" value="NZ_BSSA01000003.1"/>
</dbReference>
<evidence type="ECO:0000256" key="1">
    <source>
        <dbReference type="SAM" id="MobiDB-lite"/>
    </source>
</evidence>
<dbReference type="AlphaFoldDB" id="A0A9W6Q3F4"/>
<feature type="signal peptide" evidence="2">
    <location>
        <begin position="1"/>
        <end position="31"/>
    </location>
</feature>
<reference evidence="3" key="1">
    <citation type="submission" date="2023-02" db="EMBL/GenBank/DDBJ databases">
        <title>Kitasatospora phosalacinea NBRC 14627.</title>
        <authorList>
            <person name="Ichikawa N."/>
            <person name="Sato H."/>
            <person name="Tonouchi N."/>
        </authorList>
    </citation>
    <scope>NUCLEOTIDE SEQUENCE</scope>
    <source>
        <strain evidence="3">NBRC 14627</strain>
    </source>
</reference>
<protein>
    <submittedName>
        <fullName evidence="3">Uncharacterized protein</fullName>
    </submittedName>
</protein>